<evidence type="ECO:0000256" key="5">
    <source>
        <dbReference type="ARBA" id="ARBA00023242"/>
    </source>
</evidence>
<keyword evidence="3 7" id="KW-0863">Zinc-finger</keyword>
<dbReference type="GO" id="GO:0000981">
    <property type="term" value="F:DNA-binding transcription factor activity, RNA polymerase II-specific"/>
    <property type="evidence" value="ECO:0007669"/>
    <property type="project" value="TreeGrafter"/>
</dbReference>
<comment type="caution">
    <text evidence="9">The sequence shown here is derived from an EMBL/GenBank/DDBJ whole genome shotgun (WGS) entry which is preliminary data.</text>
</comment>
<dbReference type="Pfam" id="PF12874">
    <property type="entry name" value="zf-met"/>
    <property type="match status" value="1"/>
</dbReference>
<feature type="domain" description="C2H2-type" evidence="8">
    <location>
        <begin position="10"/>
        <end position="37"/>
    </location>
</feature>
<dbReference type="FunFam" id="3.30.160.60:FF:000202">
    <property type="entry name" value="Zinc finger protein 574"/>
    <property type="match status" value="1"/>
</dbReference>
<name>A0AAW2IAK7_9NEOP</name>
<keyword evidence="5" id="KW-0539">Nucleus</keyword>
<dbReference type="AlphaFoldDB" id="A0AAW2IAK7"/>
<feature type="domain" description="C2H2-type" evidence="8">
    <location>
        <begin position="96"/>
        <end position="123"/>
    </location>
</feature>
<dbReference type="PANTHER" id="PTHR24388">
    <property type="entry name" value="ZINC FINGER PROTEIN"/>
    <property type="match status" value="1"/>
</dbReference>
<dbReference type="GO" id="GO:0032502">
    <property type="term" value="P:developmental process"/>
    <property type="evidence" value="ECO:0007669"/>
    <property type="project" value="UniProtKB-ARBA"/>
</dbReference>
<gene>
    <name evidence="9" type="ORF">PYX00_000978</name>
</gene>
<dbReference type="PROSITE" id="PS50157">
    <property type="entry name" value="ZINC_FINGER_C2H2_2"/>
    <property type="match status" value="4"/>
</dbReference>
<dbReference type="InterPro" id="IPR013087">
    <property type="entry name" value="Znf_C2H2_type"/>
</dbReference>
<protein>
    <recommendedName>
        <fullName evidence="8">C2H2-type domain-containing protein</fullName>
    </recommendedName>
</protein>
<dbReference type="FunFam" id="3.30.160.60:FF:000100">
    <property type="entry name" value="Zinc finger 45-like"/>
    <property type="match status" value="1"/>
</dbReference>
<feature type="domain" description="C2H2-type" evidence="8">
    <location>
        <begin position="124"/>
        <end position="151"/>
    </location>
</feature>
<evidence type="ECO:0000256" key="4">
    <source>
        <dbReference type="ARBA" id="ARBA00022833"/>
    </source>
</evidence>
<evidence type="ECO:0000256" key="6">
    <source>
        <dbReference type="ARBA" id="ARBA00037948"/>
    </source>
</evidence>
<dbReference type="InterPro" id="IPR050527">
    <property type="entry name" value="Snail/Krueppel_Znf"/>
</dbReference>
<proteinExistence type="inferred from homology"/>
<dbReference type="EMBL" id="JARGDH010000001">
    <property type="protein sequence ID" value="KAL0279410.1"/>
    <property type="molecule type" value="Genomic_DNA"/>
</dbReference>
<evidence type="ECO:0000313" key="9">
    <source>
        <dbReference type="EMBL" id="KAL0279410.1"/>
    </source>
</evidence>
<feature type="domain" description="C2H2-type" evidence="8">
    <location>
        <begin position="68"/>
        <end position="95"/>
    </location>
</feature>
<dbReference type="GO" id="GO:0008270">
    <property type="term" value="F:zinc ion binding"/>
    <property type="evidence" value="ECO:0007669"/>
    <property type="project" value="UniProtKB-KW"/>
</dbReference>
<dbReference type="SUPFAM" id="SSF57667">
    <property type="entry name" value="beta-beta-alpha zinc fingers"/>
    <property type="match status" value="3"/>
</dbReference>
<evidence type="ECO:0000259" key="8">
    <source>
        <dbReference type="PROSITE" id="PS50157"/>
    </source>
</evidence>
<dbReference type="PANTHER" id="PTHR24388:SF104">
    <property type="entry name" value="AT-RICH BINDING PROTEIN-RELATED"/>
    <property type="match status" value="1"/>
</dbReference>
<evidence type="ECO:0000256" key="3">
    <source>
        <dbReference type="ARBA" id="ARBA00022771"/>
    </source>
</evidence>
<dbReference type="Pfam" id="PF00096">
    <property type="entry name" value="zf-C2H2"/>
    <property type="match status" value="3"/>
</dbReference>
<keyword evidence="2" id="KW-0677">Repeat</keyword>
<evidence type="ECO:0000256" key="7">
    <source>
        <dbReference type="PROSITE-ProRule" id="PRU00042"/>
    </source>
</evidence>
<dbReference type="FunFam" id="3.30.160.60:FF:001049">
    <property type="entry name" value="zinc finger protein 319"/>
    <property type="match status" value="1"/>
</dbReference>
<comment type="similarity">
    <text evidence="6">Belongs to the snail C2H2-type zinc-finger protein family.</text>
</comment>
<organism evidence="9">
    <name type="scientific">Menopon gallinae</name>
    <name type="common">poultry shaft louse</name>
    <dbReference type="NCBI Taxonomy" id="328185"/>
    <lineage>
        <taxon>Eukaryota</taxon>
        <taxon>Metazoa</taxon>
        <taxon>Ecdysozoa</taxon>
        <taxon>Arthropoda</taxon>
        <taxon>Hexapoda</taxon>
        <taxon>Insecta</taxon>
        <taxon>Pterygota</taxon>
        <taxon>Neoptera</taxon>
        <taxon>Paraneoptera</taxon>
        <taxon>Psocodea</taxon>
        <taxon>Troctomorpha</taxon>
        <taxon>Phthiraptera</taxon>
        <taxon>Amblycera</taxon>
        <taxon>Menoponidae</taxon>
        <taxon>Menopon</taxon>
    </lineage>
</organism>
<keyword evidence="1" id="KW-0479">Metal-binding</keyword>
<dbReference type="Gene3D" id="3.30.160.60">
    <property type="entry name" value="Classic Zinc Finger"/>
    <property type="match status" value="4"/>
</dbReference>
<sequence length="151" mass="18171">MRKHTGELPYKCTKCSKGFISNSHLRNHINFHHKERNLECNVCRATGFYTKQDLENHIRTKHTKERIFHCNVCNKSFMSSGVYYQHRLIHTDIRKYPCTYCDKTFRRWLALHNHIRIHKGERPFPCELCGRAFRQRGDMKKHLATQHCKKT</sequence>
<dbReference type="PROSITE" id="PS00028">
    <property type="entry name" value="ZINC_FINGER_C2H2_1"/>
    <property type="match status" value="4"/>
</dbReference>
<reference evidence="9" key="1">
    <citation type="journal article" date="2024" name="Gigascience">
        <title>Chromosome-level genome of the poultry shaft louse Menopon gallinae provides insight into the host-switching and adaptive evolution of parasitic lice.</title>
        <authorList>
            <person name="Xu Y."/>
            <person name="Ma L."/>
            <person name="Liu S."/>
            <person name="Liang Y."/>
            <person name="Liu Q."/>
            <person name="He Z."/>
            <person name="Tian L."/>
            <person name="Duan Y."/>
            <person name="Cai W."/>
            <person name="Li H."/>
            <person name="Song F."/>
        </authorList>
    </citation>
    <scope>NUCLEOTIDE SEQUENCE</scope>
    <source>
        <strain evidence="9">Cailab_2023a</strain>
    </source>
</reference>
<evidence type="ECO:0000256" key="2">
    <source>
        <dbReference type="ARBA" id="ARBA00022737"/>
    </source>
</evidence>
<accession>A0AAW2IAK7</accession>
<keyword evidence="4" id="KW-0862">Zinc</keyword>
<dbReference type="SMART" id="SM00355">
    <property type="entry name" value="ZnF_C2H2"/>
    <property type="match status" value="5"/>
</dbReference>
<dbReference type="GO" id="GO:0000978">
    <property type="term" value="F:RNA polymerase II cis-regulatory region sequence-specific DNA binding"/>
    <property type="evidence" value="ECO:0007669"/>
    <property type="project" value="TreeGrafter"/>
</dbReference>
<evidence type="ECO:0000256" key="1">
    <source>
        <dbReference type="ARBA" id="ARBA00022723"/>
    </source>
</evidence>
<dbReference type="InterPro" id="IPR036236">
    <property type="entry name" value="Znf_C2H2_sf"/>
</dbReference>